<evidence type="ECO:0000313" key="14">
    <source>
        <dbReference type="Proteomes" id="UP000050454"/>
    </source>
</evidence>
<feature type="repeat" description="TPR" evidence="9">
    <location>
        <begin position="211"/>
        <end position="244"/>
    </location>
</feature>
<keyword evidence="10" id="KW-0175">Coiled coil</keyword>
<keyword evidence="8" id="KW-0902">Two-component regulatory system</keyword>
<dbReference type="SUPFAM" id="SSF48452">
    <property type="entry name" value="TPR-like"/>
    <property type="match status" value="2"/>
</dbReference>
<keyword evidence="14" id="KW-1185">Reference proteome</keyword>
<feature type="coiled-coil region" evidence="10">
    <location>
        <begin position="373"/>
        <end position="402"/>
    </location>
</feature>
<dbReference type="CDD" id="cd16917">
    <property type="entry name" value="HATPase_UhpB-NarQ-NarX-like"/>
    <property type="match status" value="1"/>
</dbReference>
<dbReference type="PROSITE" id="PS50005">
    <property type="entry name" value="TPR"/>
    <property type="match status" value="3"/>
</dbReference>
<evidence type="ECO:0000256" key="3">
    <source>
        <dbReference type="ARBA" id="ARBA00022553"/>
    </source>
</evidence>
<dbReference type="Proteomes" id="UP000050454">
    <property type="component" value="Unassembled WGS sequence"/>
</dbReference>
<dbReference type="InterPro" id="IPR050482">
    <property type="entry name" value="Sensor_HK_TwoCompSys"/>
</dbReference>
<dbReference type="RefSeq" id="WP_055149584.1">
    <property type="nucleotide sequence ID" value="NZ_JXSZ01000011.1"/>
</dbReference>
<feature type="repeat" description="TPR" evidence="9">
    <location>
        <begin position="291"/>
        <end position="324"/>
    </location>
</feature>
<dbReference type="Pfam" id="PF07730">
    <property type="entry name" value="HisKA_3"/>
    <property type="match status" value="1"/>
</dbReference>
<evidence type="ECO:0000256" key="10">
    <source>
        <dbReference type="SAM" id="Coils"/>
    </source>
</evidence>
<dbReference type="STRING" id="1605367.AFM12_14710"/>
<dbReference type="EMBL" id="LGTQ01000011">
    <property type="protein sequence ID" value="KPM47402.1"/>
    <property type="molecule type" value="Genomic_DNA"/>
</dbReference>
<evidence type="ECO:0000256" key="9">
    <source>
        <dbReference type="PROSITE-ProRule" id="PRU00339"/>
    </source>
</evidence>
<keyword evidence="6" id="KW-0418">Kinase</keyword>
<dbReference type="AlphaFoldDB" id="A0A0P7BQB5"/>
<dbReference type="Pfam" id="PF13176">
    <property type="entry name" value="TPR_7"/>
    <property type="match status" value="1"/>
</dbReference>
<keyword evidence="4" id="KW-0808">Transferase</keyword>
<comment type="catalytic activity">
    <reaction evidence="1">
        <text>ATP + protein L-histidine = ADP + protein N-phospho-L-histidine.</text>
        <dbReference type="EC" id="2.7.13.3"/>
    </reaction>
</comment>
<evidence type="ECO:0000256" key="1">
    <source>
        <dbReference type="ARBA" id="ARBA00000085"/>
    </source>
</evidence>
<dbReference type="GO" id="GO:0016020">
    <property type="term" value="C:membrane"/>
    <property type="evidence" value="ECO:0007669"/>
    <property type="project" value="InterPro"/>
</dbReference>
<reference evidence="13 14" key="1">
    <citation type="submission" date="2015-07" db="EMBL/GenBank/DDBJ databases">
        <title>The draft genome sequence of Leadbetterella sp. JN14-9.</title>
        <authorList>
            <person name="Liu Y."/>
            <person name="Du J."/>
            <person name="Shao Z."/>
        </authorList>
    </citation>
    <scope>NUCLEOTIDE SEQUENCE [LARGE SCALE GENOMIC DNA]</scope>
    <source>
        <strain evidence="13 14">JN14-9</strain>
    </source>
</reference>
<dbReference type="Gene3D" id="1.25.40.10">
    <property type="entry name" value="Tetratricopeptide repeat domain"/>
    <property type="match status" value="3"/>
</dbReference>
<sequence length="628" mass="71525">MKVPGNIKFAKPLSLFSLLILFSPNAFGQSLSAIDSLKKVIETNPSDTAKVWALCELGFAVEASNPDDAFRYYKQAEHLSREINYPTGIVKSIFNITYVLDLKSQFSESKKYYEEAVEIAKANKLGMMEGSALFNYGNWYYKNKDLKTAMELYIEALEIFDRYPENPYSELIRVNMGNLYVGLRRYPEAIELSRQLIPELKKDEAKVFSLVQVMANLGDSYIGQRKWKAAIETYEELLQIALKNDIKEIACNAHNTLAGLYLKTEQFSKLLTAAKQTLKLSQEIEDQVSQSHAYSHLGNYYLHQQQADSALYYFKTAEELVGEKELTNEQYLVETNLANVYLLQGNLPQYRKHKETADSLETLRMSLESIEAANEIEAKYELQKKENEILQKDLELSQTQNRNTLLATGIAALILLGGLAYYSIRKKQQNLLLEEQINSQNRERQRIAAELHDEIGGNLTSMMYMAVGLKNGNNIDQKAEKIIQTSADISGSMNEIIWSLTHDQSSMQDWLLFIRSRLSDMLENAGVNYSFEVQSDEEWIDLSSHEKRNLYLILKEAVNNAIRHSGADRISITINSDEIMVKDNGSGFPSDYNSGNGLRNIKDRAQKIGRNIEWVSNEGTEVRLTIPN</sequence>
<evidence type="ECO:0000256" key="8">
    <source>
        <dbReference type="ARBA" id="ARBA00023012"/>
    </source>
</evidence>
<dbReference type="PANTHER" id="PTHR24421:SF10">
    <property type="entry name" value="NITRATE_NITRITE SENSOR PROTEIN NARQ"/>
    <property type="match status" value="1"/>
</dbReference>
<dbReference type="GO" id="GO:0046983">
    <property type="term" value="F:protein dimerization activity"/>
    <property type="evidence" value="ECO:0007669"/>
    <property type="project" value="InterPro"/>
</dbReference>
<evidence type="ECO:0000313" key="13">
    <source>
        <dbReference type="EMBL" id="KPM47402.1"/>
    </source>
</evidence>
<dbReference type="GO" id="GO:0000155">
    <property type="term" value="F:phosphorelay sensor kinase activity"/>
    <property type="evidence" value="ECO:0007669"/>
    <property type="project" value="InterPro"/>
</dbReference>
<name>A0A0P7BQB5_9BACT</name>
<evidence type="ECO:0000256" key="6">
    <source>
        <dbReference type="ARBA" id="ARBA00022777"/>
    </source>
</evidence>
<keyword evidence="11" id="KW-0732">Signal</keyword>
<organism evidence="13 14">
    <name type="scientific">Jiulongibacter sediminis</name>
    <dbReference type="NCBI Taxonomy" id="1605367"/>
    <lineage>
        <taxon>Bacteria</taxon>
        <taxon>Pseudomonadati</taxon>
        <taxon>Bacteroidota</taxon>
        <taxon>Cytophagia</taxon>
        <taxon>Cytophagales</taxon>
        <taxon>Leadbetterellaceae</taxon>
        <taxon>Jiulongibacter</taxon>
    </lineage>
</organism>
<dbReference type="EC" id="2.7.13.3" evidence="2"/>
<feature type="domain" description="Histidine kinase/HSP90-like ATPase" evidence="12">
    <location>
        <begin position="545"/>
        <end position="628"/>
    </location>
</feature>
<gene>
    <name evidence="13" type="ORF">AFM12_14710</name>
</gene>
<dbReference type="Gene3D" id="3.30.565.10">
    <property type="entry name" value="Histidine kinase-like ATPase, C-terminal domain"/>
    <property type="match status" value="1"/>
</dbReference>
<dbReference type="InterPro" id="IPR003594">
    <property type="entry name" value="HATPase_dom"/>
</dbReference>
<feature type="chain" id="PRO_5006136096" description="histidine kinase" evidence="11">
    <location>
        <begin position="29"/>
        <end position="628"/>
    </location>
</feature>
<evidence type="ECO:0000259" key="12">
    <source>
        <dbReference type="SMART" id="SM00387"/>
    </source>
</evidence>
<dbReference type="InterPro" id="IPR036890">
    <property type="entry name" value="HATPase_C_sf"/>
</dbReference>
<protein>
    <recommendedName>
        <fullName evidence="2">histidine kinase</fullName>
        <ecNumber evidence="2">2.7.13.3</ecNumber>
    </recommendedName>
</protein>
<comment type="caution">
    <text evidence="13">The sequence shown here is derived from an EMBL/GenBank/DDBJ whole genome shotgun (WGS) entry which is preliminary data.</text>
</comment>
<dbReference type="PANTHER" id="PTHR24421">
    <property type="entry name" value="NITRATE/NITRITE SENSOR PROTEIN NARX-RELATED"/>
    <property type="match status" value="1"/>
</dbReference>
<accession>A0A0P7BQB5</accession>
<evidence type="ECO:0000256" key="2">
    <source>
        <dbReference type="ARBA" id="ARBA00012438"/>
    </source>
</evidence>
<dbReference type="OrthoDB" id="1523646at2"/>
<dbReference type="Pfam" id="PF13424">
    <property type="entry name" value="TPR_12"/>
    <property type="match status" value="1"/>
</dbReference>
<dbReference type="SUPFAM" id="SSF55874">
    <property type="entry name" value="ATPase domain of HSP90 chaperone/DNA topoisomerase II/histidine kinase"/>
    <property type="match status" value="1"/>
</dbReference>
<keyword evidence="7" id="KW-0067">ATP-binding</keyword>
<dbReference type="SMART" id="SM00387">
    <property type="entry name" value="HATPase_c"/>
    <property type="match status" value="1"/>
</dbReference>
<dbReference type="InterPro" id="IPR019734">
    <property type="entry name" value="TPR_rpt"/>
</dbReference>
<feature type="repeat" description="TPR" evidence="9">
    <location>
        <begin position="130"/>
        <end position="163"/>
    </location>
</feature>
<evidence type="ECO:0000256" key="11">
    <source>
        <dbReference type="SAM" id="SignalP"/>
    </source>
</evidence>
<keyword evidence="9" id="KW-0802">TPR repeat</keyword>
<dbReference type="InterPro" id="IPR011712">
    <property type="entry name" value="Sig_transdc_His_kin_sub3_dim/P"/>
</dbReference>
<dbReference type="GO" id="GO:0005524">
    <property type="term" value="F:ATP binding"/>
    <property type="evidence" value="ECO:0007669"/>
    <property type="project" value="UniProtKB-KW"/>
</dbReference>
<evidence type="ECO:0000256" key="4">
    <source>
        <dbReference type="ARBA" id="ARBA00022679"/>
    </source>
</evidence>
<dbReference type="Pfam" id="PF02518">
    <property type="entry name" value="HATPase_c"/>
    <property type="match status" value="1"/>
</dbReference>
<keyword evidence="5" id="KW-0547">Nucleotide-binding</keyword>
<feature type="signal peptide" evidence="11">
    <location>
        <begin position="1"/>
        <end position="28"/>
    </location>
</feature>
<dbReference type="SMART" id="SM00028">
    <property type="entry name" value="TPR"/>
    <property type="match status" value="7"/>
</dbReference>
<evidence type="ECO:0000256" key="7">
    <source>
        <dbReference type="ARBA" id="ARBA00022840"/>
    </source>
</evidence>
<evidence type="ECO:0000256" key="5">
    <source>
        <dbReference type="ARBA" id="ARBA00022741"/>
    </source>
</evidence>
<keyword evidence="3" id="KW-0597">Phosphoprotein</keyword>
<proteinExistence type="predicted"/>
<dbReference type="Gene3D" id="1.20.5.1930">
    <property type="match status" value="1"/>
</dbReference>
<dbReference type="InterPro" id="IPR011990">
    <property type="entry name" value="TPR-like_helical_dom_sf"/>
</dbReference>